<dbReference type="PRINTS" id="PR00449">
    <property type="entry name" value="RASTRNSFRMNG"/>
</dbReference>
<proteinExistence type="inferred from homology"/>
<evidence type="ECO:0000256" key="5">
    <source>
        <dbReference type="SAM" id="MobiDB-lite"/>
    </source>
</evidence>
<evidence type="ECO:0000256" key="4">
    <source>
        <dbReference type="ARBA" id="ARBA00048098"/>
    </source>
</evidence>
<dbReference type="Pfam" id="PF00071">
    <property type="entry name" value="Ras"/>
    <property type="match status" value="1"/>
</dbReference>
<dbReference type="EC" id="3.6.5.2" evidence="2"/>
<evidence type="ECO:0000256" key="3">
    <source>
        <dbReference type="ARBA" id="ARBA00022801"/>
    </source>
</evidence>
<dbReference type="Proteomes" id="UP001367676">
    <property type="component" value="Unassembled WGS sequence"/>
</dbReference>
<reference evidence="6 7" key="1">
    <citation type="submission" date="2024-03" db="EMBL/GenBank/DDBJ databases">
        <title>Adaptation during the transition from Ophiocordyceps entomopathogen to insect associate is accompanied by gene loss and intensified selection.</title>
        <authorList>
            <person name="Ward C.M."/>
            <person name="Onetto C.A."/>
            <person name="Borneman A.R."/>
        </authorList>
    </citation>
    <scope>NUCLEOTIDE SEQUENCE [LARGE SCALE GENOMIC DNA]</scope>
    <source>
        <strain evidence="6">AWRI1</strain>
        <tissue evidence="6">Single Adult Female</tissue>
    </source>
</reference>
<dbReference type="PANTHER" id="PTHR45704">
    <property type="entry name" value="RAS-LIKE FAMILY MEMBER 11"/>
    <property type="match status" value="1"/>
</dbReference>
<dbReference type="InterPro" id="IPR051065">
    <property type="entry name" value="Ras-related_GTPase"/>
</dbReference>
<dbReference type="SMART" id="SM00174">
    <property type="entry name" value="RHO"/>
    <property type="match status" value="1"/>
</dbReference>
<dbReference type="SMART" id="SM00175">
    <property type="entry name" value="RAB"/>
    <property type="match status" value="1"/>
</dbReference>
<dbReference type="PROSITE" id="PS51419">
    <property type="entry name" value="RAB"/>
    <property type="match status" value="1"/>
</dbReference>
<evidence type="ECO:0000256" key="2">
    <source>
        <dbReference type="ARBA" id="ARBA00011984"/>
    </source>
</evidence>
<dbReference type="InterPro" id="IPR027417">
    <property type="entry name" value="P-loop_NTPase"/>
</dbReference>
<evidence type="ECO:0000313" key="7">
    <source>
        <dbReference type="Proteomes" id="UP001367676"/>
    </source>
</evidence>
<gene>
    <name evidence="6" type="ORF">V9T40_009469</name>
</gene>
<organism evidence="6 7">
    <name type="scientific">Parthenolecanium corni</name>
    <dbReference type="NCBI Taxonomy" id="536013"/>
    <lineage>
        <taxon>Eukaryota</taxon>
        <taxon>Metazoa</taxon>
        <taxon>Ecdysozoa</taxon>
        <taxon>Arthropoda</taxon>
        <taxon>Hexapoda</taxon>
        <taxon>Insecta</taxon>
        <taxon>Pterygota</taxon>
        <taxon>Neoptera</taxon>
        <taxon>Paraneoptera</taxon>
        <taxon>Hemiptera</taxon>
        <taxon>Sternorrhyncha</taxon>
        <taxon>Coccoidea</taxon>
        <taxon>Coccidae</taxon>
        <taxon>Parthenolecanium</taxon>
    </lineage>
</organism>
<dbReference type="SMART" id="SM00173">
    <property type="entry name" value="RAS"/>
    <property type="match status" value="1"/>
</dbReference>
<dbReference type="GO" id="GO:0005525">
    <property type="term" value="F:GTP binding"/>
    <property type="evidence" value="ECO:0007669"/>
    <property type="project" value="InterPro"/>
</dbReference>
<protein>
    <recommendedName>
        <fullName evidence="2">small monomeric GTPase</fullName>
        <ecNumber evidence="2">3.6.5.2</ecNumber>
    </recommendedName>
</protein>
<accession>A0AAN9Y6R7</accession>
<evidence type="ECO:0000313" key="6">
    <source>
        <dbReference type="EMBL" id="KAK7602028.1"/>
    </source>
</evidence>
<feature type="compositionally biased region" description="Polar residues" evidence="5">
    <location>
        <begin position="279"/>
        <end position="303"/>
    </location>
</feature>
<name>A0AAN9Y6R7_9HEMI</name>
<dbReference type="SUPFAM" id="SSF52540">
    <property type="entry name" value="P-loop containing nucleoside triphosphate hydrolases"/>
    <property type="match status" value="1"/>
</dbReference>
<dbReference type="Gene3D" id="3.40.50.300">
    <property type="entry name" value="P-loop containing nucleotide triphosphate hydrolases"/>
    <property type="match status" value="1"/>
</dbReference>
<keyword evidence="3" id="KW-0378">Hydrolase</keyword>
<comment type="catalytic activity">
    <reaction evidence="4">
        <text>GTP + H2O = GDP + phosphate + H(+)</text>
        <dbReference type="Rhea" id="RHEA:19669"/>
        <dbReference type="ChEBI" id="CHEBI:15377"/>
        <dbReference type="ChEBI" id="CHEBI:15378"/>
        <dbReference type="ChEBI" id="CHEBI:37565"/>
        <dbReference type="ChEBI" id="CHEBI:43474"/>
        <dbReference type="ChEBI" id="CHEBI:58189"/>
        <dbReference type="EC" id="3.6.5.2"/>
    </reaction>
</comment>
<feature type="region of interest" description="Disordered" evidence="5">
    <location>
        <begin position="258"/>
        <end position="322"/>
    </location>
</feature>
<dbReference type="PROSITE" id="PS51421">
    <property type="entry name" value="RAS"/>
    <property type="match status" value="1"/>
</dbReference>
<dbReference type="GO" id="GO:0003925">
    <property type="term" value="F:G protein activity"/>
    <property type="evidence" value="ECO:0007669"/>
    <property type="project" value="UniProtKB-EC"/>
</dbReference>
<dbReference type="InterPro" id="IPR001806">
    <property type="entry name" value="Small_GTPase"/>
</dbReference>
<dbReference type="AlphaFoldDB" id="A0AAN9Y6R7"/>
<sequence>MSSGLSPISSICKFSLYSKHKPLKVMVMGQTGVGKTALIVRFITKRFIGEYDPTLEKLYTFHTIIGNDLVNFEIYDTAGQTQETGFLNLETNIRWAEVFILVYSVTDKCSFDECNRLKFLINYNKRRRKLGSTNSKDFSQIDVPVALVGNKNDQIADRMVSLEEGQRRSQEIGCVFFHEISVRESIEQVWAVFTDLWHFRKVHMKFPKLRRSISEMQNPISYSFHNSAQACLNRKSIATTSVLGRRWTEIDLDEEEKEEKEYLPEYDPSLPPFRDRASTDSQISTKATPTSLWQISPVTSPNSKLADRRMSFSMRGNDSSSN</sequence>
<evidence type="ECO:0000256" key="1">
    <source>
        <dbReference type="ARBA" id="ARBA00008344"/>
    </source>
</evidence>
<dbReference type="EMBL" id="JBBCAQ010000010">
    <property type="protein sequence ID" value="KAK7602028.1"/>
    <property type="molecule type" value="Genomic_DNA"/>
</dbReference>
<comment type="similarity">
    <text evidence="1">Belongs to the small GTPase superfamily. Ras family.</text>
</comment>
<keyword evidence="7" id="KW-1185">Reference proteome</keyword>
<comment type="caution">
    <text evidence="6">The sequence shown here is derived from an EMBL/GenBank/DDBJ whole genome shotgun (WGS) entry which is preliminary data.</text>
</comment>